<name>A0A2Z4FH87_9DELT</name>
<dbReference type="RefSeq" id="WP_111331569.1">
    <property type="nucleotide sequence ID" value="NZ_CP030032.1"/>
</dbReference>
<accession>A0A2Z4FH87</accession>
<dbReference type="Pfam" id="PF14706">
    <property type="entry name" value="Tnp_DNA_bind"/>
    <property type="match status" value="1"/>
</dbReference>
<evidence type="ECO:0000313" key="2">
    <source>
        <dbReference type="EMBL" id="AWV88114.1"/>
    </source>
</evidence>
<dbReference type="InterPro" id="IPR038215">
    <property type="entry name" value="TN5-like_N_sf"/>
</dbReference>
<dbReference type="AlphaFoldDB" id="A0A2Z4FH87"/>
<dbReference type="KEGG" id="bsed:DN745_01695"/>
<reference evidence="2 3" key="1">
    <citation type="submission" date="2018-06" db="EMBL/GenBank/DDBJ databases">
        <title>Lujinxingia sediminis gen. nov. sp. nov., a new facultative anaerobic member of the class Deltaproteobacteria, and proposal of Lujinxingaceae fam. nov.</title>
        <authorList>
            <person name="Guo L.-Y."/>
            <person name="Li C.-M."/>
            <person name="Wang S."/>
            <person name="Du Z.-J."/>
        </authorList>
    </citation>
    <scope>NUCLEOTIDE SEQUENCE [LARGE SCALE GENOMIC DNA]</scope>
    <source>
        <strain evidence="2 3">FA350</strain>
    </source>
</reference>
<feature type="region of interest" description="Disordered" evidence="1">
    <location>
        <begin position="38"/>
        <end position="74"/>
    </location>
</feature>
<protein>
    <submittedName>
        <fullName evidence="2">Uncharacterized protein</fullName>
    </submittedName>
</protein>
<dbReference type="Gene3D" id="1.10.246.40">
    <property type="entry name" value="Tn5 transposase, domain 1"/>
    <property type="match status" value="1"/>
</dbReference>
<organism evidence="2 3">
    <name type="scientific">Bradymonas sediminis</name>
    <dbReference type="NCBI Taxonomy" id="1548548"/>
    <lineage>
        <taxon>Bacteria</taxon>
        <taxon>Deltaproteobacteria</taxon>
        <taxon>Bradymonadales</taxon>
        <taxon>Bradymonadaceae</taxon>
        <taxon>Bradymonas</taxon>
    </lineage>
</organism>
<proteinExistence type="predicted"/>
<gene>
    <name evidence="2" type="ORF">DN745_01695</name>
</gene>
<dbReference type="InterPro" id="IPR014735">
    <property type="entry name" value="Transposase_Tn5-like_N"/>
</dbReference>
<dbReference type="EMBL" id="CP030032">
    <property type="protein sequence ID" value="AWV88114.1"/>
    <property type="molecule type" value="Genomic_DNA"/>
</dbReference>
<evidence type="ECO:0000313" key="3">
    <source>
        <dbReference type="Proteomes" id="UP000249799"/>
    </source>
</evidence>
<sequence>MQQVTEILADISLSEEVADAPLGDVRRSQRFARIMESLGRQPEASIPEAMGGSSASGGVLSVDAKRGGRSLQVA</sequence>
<dbReference type="Proteomes" id="UP000249799">
    <property type="component" value="Chromosome"/>
</dbReference>
<feature type="compositionally biased region" description="Low complexity" evidence="1">
    <location>
        <begin position="51"/>
        <end position="62"/>
    </location>
</feature>
<keyword evidence="3" id="KW-1185">Reference proteome</keyword>
<evidence type="ECO:0000256" key="1">
    <source>
        <dbReference type="SAM" id="MobiDB-lite"/>
    </source>
</evidence>